<name>A0A0E3ZZU8_9BACT</name>
<dbReference type="OrthoDB" id="341137at2"/>
<dbReference type="KEGG" id="srd:SD10_24415"/>
<dbReference type="Pfam" id="PF05090">
    <property type="entry name" value="HTTM"/>
    <property type="match status" value="1"/>
</dbReference>
<organism evidence="9 10">
    <name type="scientific">Spirosoma radiotolerans</name>
    <dbReference type="NCBI Taxonomy" id="1379870"/>
    <lineage>
        <taxon>Bacteria</taxon>
        <taxon>Pseudomonadati</taxon>
        <taxon>Bacteroidota</taxon>
        <taxon>Cytophagia</taxon>
        <taxon>Cytophagales</taxon>
        <taxon>Cytophagaceae</taxon>
        <taxon>Spirosoma</taxon>
    </lineage>
</organism>
<dbReference type="PANTHER" id="PTHR12639">
    <property type="entry name" value="VITAMIN K-DEPENDENT GAMMA-CARBOXYLASE"/>
    <property type="match status" value="1"/>
</dbReference>
<feature type="domain" description="HTTM-like" evidence="8">
    <location>
        <begin position="6"/>
        <end position="265"/>
    </location>
</feature>
<evidence type="ECO:0000256" key="2">
    <source>
        <dbReference type="ARBA" id="ARBA00022692"/>
    </source>
</evidence>
<dbReference type="Proteomes" id="UP000033054">
    <property type="component" value="Chromosome"/>
</dbReference>
<keyword evidence="10" id="KW-1185">Reference proteome</keyword>
<accession>A0A0E3ZZU8</accession>
<evidence type="ECO:0000256" key="5">
    <source>
        <dbReference type="ARBA" id="ARBA00023157"/>
    </source>
</evidence>
<dbReference type="PATRIC" id="fig|1379870.5.peg.5281"/>
<feature type="transmembrane region" description="Helical" evidence="7">
    <location>
        <begin position="251"/>
        <end position="270"/>
    </location>
</feature>
<evidence type="ECO:0000259" key="8">
    <source>
        <dbReference type="SMART" id="SM00752"/>
    </source>
</evidence>
<dbReference type="InterPro" id="IPR007782">
    <property type="entry name" value="VKG_COase"/>
</dbReference>
<gene>
    <name evidence="9" type="ORF">SD10_24415</name>
</gene>
<feature type="transmembrane region" description="Helical" evidence="7">
    <location>
        <begin position="228"/>
        <end position="244"/>
    </location>
</feature>
<dbReference type="RefSeq" id="WP_046577536.1">
    <property type="nucleotide sequence ID" value="NZ_CP010429.1"/>
</dbReference>
<evidence type="ECO:0000256" key="7">
    <source>
        <dbReference type="SAM" id="Phobius"/>
    </source>
</evidence>
<comment type="subcellular location">
    <subcellularLocation>
        <location evidence="1">Endomembrane system</location>
        <topology evidence="1">Multi-pass membrane protein</topology>
    </subcellularLocation>
</comment>
<dbReference type="InterPro" id="IPR053935">
    <property type="entry name" value="VKGC_lumenal_dom"/>
</dbReference>
<keyword evidence="2 7" id="KW-0812">Transmembrane</keyword>
<keyword evidence="6" id="KW-0456">Lyase</keyword>
<evidence type="ECO:0000313" key="10">
    <source>
        <dbReference type="Proteomes" id="UP000033054"/>
    </source>
</evidence>
<evidence type="ECO:0000256" key="1">
    <source>
        <dbReference type="ARBA" id="ARBA00004127"/>
    </source>
</evidence>
<reference evidence="9 10" key="1">
    <citation type="journal article" date="2014" name="Curr. Microbiol.">
        <title>Spirosoma radiotolerans sp. nov., a gamma-radiation-resistant bacterium isolated from gamma ray-irradiated soil.</title>
        <authorList>
            <person name="Lee J.J."/>
            <person name="Srinivasan S."/>
            <person name="Lim S."/>
            <person name="Joe M."/>
            <person name="Im S."/>
            <person name="Bae S.I."/>
            <person name="Park K.R."/>
            <person name="Han J.H."/>
            <person name="Park S.H."/>
            <person name="Joo B.M."/>
            <person name="Park S.J."/>
            <person name="Kim M.K."/>
        </authorList>
    </citation>
    <scope>NUCLEOTIDE SEQUENCE [LARGE SCALE GENOMIC DNA]</scope>
    <source>
        <strain evidence="9 10">DG5A</strain>
    </source>
</reference>
<dbReference type="InterPro" id="IPR011020">
    <property type="entry name" value="HTTM-like"/>
</dbReference>
<protein>
    <submittedName>
        <fullName evidence="9">Deoxyribonuclease HsdR</fullName>
    </submittedName>
</protein>
<dbReference type="PANTHER" id="PTHR12639:SF7">
    <property type="entry name" value="HTTM DOMAIN-CONTAINING PROTEIN"/>
    <property type="match status" value="1"/>
</dbReference>
<dbReference type="GO" id="GO:0019842">
    <property type="term" value="F:vitamin binding"/>
    <property type="evidence" value="ECO:0007669"/>
    <property type="project" value="TreeGrafter"/>
</dbReference>
<dbReference type="GO" id="GO:0012505">
    <property type="term" value="C:endomembrane system"/>
    <property type="evidence" value="ECO:0007669"/>
    <property type="project" value="UniProtKB-SubCell"/>
</dbReference>
<feature type="transmembrane region" description="Helical" evidence="7">
    <location>
        <begin position="290"/>
        <end position="314"/>
    </location>
</feature>
<dbReference type="SMART" id="SM00752">
    <property type="entry name" value="HTTM"/>
    <property type="match status" value="1"/>
</dbReference>
<feature type="transmembrane region" description="Helical" evidence="7">
    <location>
        <begin position="67"/>
        <end position="98"/>
    </location>
</feature>
<dbReference type="EMBL" id="CP010429">
    <property type="protein sequence ID" value="AKD57574.1"/>
    <property type="molecule type" value="Genomic_DNA"/>
</dbReference>
<keyword evidence="3 7" id="KW-1133">Transmembrane helix</keyword>
<evidence type="ECO:0000256" key="6">
    <source>
        <dbReference type="ARBA" id="ARBA00023239"/>
    </source>
</evidence>
<evidence type="ECO:0000256" key="4">
    <source>
        <dbReference type="ARBA" id="ARBA00023136"/>
    </source>
</evidence>
<feature type="transmembrane region" description="Helical" evidence="7">
    <location>
        <begin position="12"/>
        <end position="33"/>
    </location>
</feature>
<feature type="transmembrane region" description="Helical" evidence="7">
    <location>
        <begin position="151"/>
        <end position="168"/>
    </location>
</feature>
<dbReference type="AlphaFoldDB" id="A0A0E3ZZU8"/>
<sequence length="449" mass="52190">MVNYFRNTTSSAPLAVFRLLFGLMLFGSIIRFWSKGWIAELYIQPHYFFPFYGFEFVKPLGSHTYELFAVCGLSALLVAIGLFYRAAIISLFLSFTYIELIDKSTYLNHYYFTSMVCLLLAFLPAHAYFSVDAYRRRSLAADQIPAWCLDSLKLLITILYVYAGLAKLNSDWLLNALPLRIWLPAHNDVPLIGFLFNYAWVPVAFSWFGCLYDLSIPFLLWYRPTRPWAYVAVVVFHGLTAFLFPIGMFPYIMIVTALIFFSPGFHLTIIRQVSHWLTIPATFLFTHRTYVYQPAAATAIRLFLGLFFVVQLLFPFRYLLYPGELFWTEQGYRFSWRVMLMEKAGYAQFTVTDNAGHRTIVNNTEFLTPLQEKMMATQPDMLLQYAHILRDYYAQHGFQQPAVYVDSYVALNGRLGRPLIDPKTNLAIQQDSFTHKEWITSFHDNIYGF</sequence>
<dbReference type="GO" id="GO:0008488">
    <property type="term" value="F:gamma-glutamyl carboxylase activity"/>
    <property type="evidence" value="ECO:0007669"/>
    <property type="project" value="InterPro"/>
</dbReference>
<dbReference type="Pfam" id="PF22777">
    <property type="entry name" value="VKGC_lumenal_dom"/>
    <property type="match status" value="1"/>
</dbReference>
<keyword evidence="4 7" id="KW-0472">Membrane</keyword>
<dbReference type="HOGENOM" id="CLU_020495_1_0_10"/>
<evidence type="ECO:0000313" key="9">
    <source>
        <dbReference type="EMBL" id="AKD57574.1"/>
    </source>
</evidence>
<feature type="transmembrane region" description="Helical" evidence="7">
    <location>
        <begin position="110"/>
        <end position="131"/>
    </location>
</feature>
<proteinExistence type="predicted"/>
<dbReference type="STRING" id="1379870.SD10_24415"/>
<keyword evidence="5" id="KW-1015">Disulfide bond</keyword>
<evidence type="ECO:0000256" key="3">
    <source>
        <dbReference type="ARBA" id="ARBA00022989"/>
    </source>
</evidence>
<dbReference type="InterPro" id="IPR053934">
    <property type="entry name" value="HTTM_dom"/>
</dbReference>